<evidence type="ECO:0000313" key="2">
    <source>
        <dbReference type="EMBL" id="OQP65615.1"/>
    </source>
</evidence>
<feature type="region of interest" description="Disordered" evidence="1">
    <location>
        <begin position="366"/>
        <end position="394"/>
    </location>
</feature>
<dbReference type="EMBL" id="LWBP01000067">
    <property type="protein sequence ID" value="OQP65615.1"/>
    <property type="molecule type" value="Genomic_DNA"/>
</dbReference>
<gene>
    <name evidence="2" type="ORF">A4R26_14390</name>
</gene>
<protein>
    <submittedName>
        <fullName evidence="2">Uncharacterized protein</fullName>
    </submittedName>
</protein>
<dbReference type="Proteomes" id="UP000192276">
    <property type="component" value="Unassembled WGS sequence"/>
</dbReference>
<sequence>MKFSTVYFQTGKLGYMQYHIQTLVKHLFDKDSFEQVSADELKQFTEDYPYAAVGQFLYAKKLKESGAHNNNAQSEQASLYFHNSLWLRWQLDQKEEAPVIPVKAEEQAQQPGFRIVVQMPKNGPAVYNPATGQEEPKEEEPAMQAAAEPVAETPAENIETAAEAEAPVQAEPAATEKERSLQVNEDGSLVEQEAREQAAATTEQTPEVESAPDSPAAAEAAQNAVNTEEALTPVAGITDNKEADDIVPAVEVVEGEADVDDVIAAVEVTPELADANAVPTEIDDIVPAIEIEEADTDDIVPAIDAELIPPVEGAPVQEAPAETAPAAEIAAAAETVPPGTAIEEQVEPIAEPIPAEAPVALVAEPPQPVASVPEEPEAEEPAPQANPFGFTPAGQDLKISVDPGEPIFESYHTIDYFASQGIKLGQADFKDKMGKQLKSFTDWLRSMKRIGGPIETNTSLDEVTNQSIQRIAEHSVEEKEVLTEAMAEVWAKQGNAGKAIRVYEKLSLLNPAKSTYFATRIEQLKAQ</sequence>
<evidence type="ECO:0000313" key="3">
    <source>
        <dbReference type="Proteomes" id="UP000192276"/>
    </source>
</evidence>
<feature type="region of interest" description="Disordered" evidence="1">
    <location>
        <begin position="124"/>
        <end position="236"/>
    </location>
</feature>
<dbReference type="RefSeq" id="WP_081163185.1">
    <property type="nucleotide sequence ID" value="NZ_LWBP01000067.1"/>
</dbReference>
<dbReference type="OrthoDB" id="594666at2"/>
<name>A0A1V9G4P3_9BACT</name>
<dbReference type="STRING" id="550983.A4R26_14390"/>
<accession>A0A1V9G4P3</accession>
<reference evidence="3" key="1">
    <citation type="submission" date="2016-04" db="EMBL/GenBank/DDBJ databases">
        <authorList>
            <person name="Chen L."/>
            <person name="Zhuang W."/>
            <person name="Wang G."/>
        </authorList>
    </citation>
    <scope>NUCLEOTIDE SEQUENCE [LARGE SCALE GENOMIC DNA]</scope>
    <source>
        <strain evidence="3">208</strain>
    </source>
</reference>
<dbReference type="AlphaFoldDB" id="A0A1V9G4P3"/>
<feature type="compositionally biased region" description="Low complexity" evidence="1">
    <location>
        <begin position="197"/>
        <end position="230"/>
    </location>
</feature>
<keyword evidence="3" id="KW-1185">Reference proteome</keyword>
<comment type="caution">
    <text evidence="2">The sequence shown here is derived from an EMBL/GenBank/DDBJ whole genome shotgun (WGS) entry which is preliminary data.</text>
</comment>
<feature type="compositionally biased region" description="Low complexity" evidence="1">
    <location>
        <begin position="142"/>
        <end position="173"/>
    </location>
</feature>
<organism evidence="2 3">
    <name type="scientific">Niastella populi</name>
    <dbReference type="NCBI Taxonomy" id="550983"/>
    <lineage>
        <taxon>Bacteria</taxon>
        <taxon>Pseudomonadati</taxon>
        <taxon>Bacteroidota</taxon>
        <taxon>Chitinophagia</taxon>
        <taxon>Chitinophagales</taxon>
        <taxon>Chitinophagaceae</taxon>
        <taxon>Niastella</taxon>
    </lineage>
</organism>
<proteinExistence type="predicted"/>
<evidence type="ECO:0000256" key="1">
    <source>
        <dbReference type="SAM" id="MobiDB-lite"/>
    </source>
</evidence>